<dbReference type="EMBL" id="BDIP01000686">
    <property type="protein sequence ID" value="GIQ82413.1"/>
    <property type="molecule type" value="Genomic_DNA"/>
</dbReference>
<dbReference type="AlphaFoldDB" id="A0A9K3CSF9"/>
<keyword evidence="1" id="KW-0880">Kelch repeat</keyword>
<reference evidence="4 5" key="1">
    <citation type="journal article" date="2018" name="PLoS ONE">
        <title>The draft genome of Kipferlia bialata reveals reductive genome evolution in fornicate parasites.</title>
        <authorList>
            <person name="Tanifuji G."/>
            <person name="Takabayashi S."/>
            <person name="Kume K."/>
            <person name="Takagi M."/>
            <person name="Nakayama T."/>
            <person name="Kamikawa R."/>
            <person name="Inagaki Y."/>
            <person name="Hashimoto T."/>
        </authorList>
    </citation>
    <scope>NUCLEOTIDE SEQUENCE [LARGE SCALE GENOMIC DNA]</scope>
    <source>
        <strain evidence="4">NY0173</strain>
    </source>
</reference>
<accession>A0A9K3CSF9</accession>
<feature type="region of interest" description="Disordered" evidence="3">
    <location>
        <begin position="1"/>
        <end position="38"/>
    </location>
</feature>
<name>A0A9K3CSF9_9EUKA</name>
<dbReference type="PANTHER" id="PTHR24412:SF441">
    <property type="entry name" value="KELCH-LIKE PROTEIN 28"/>
    <property type="match status" value="1"/>
</dbReference>
<organism evidence="4 5">
    <name type="scientific">Kipferlia bialata</name>
    <dbReference type="NCBI Taxonomy" id="797122"/>
    <lineage>
        <taxon>Eukaryota</taxon>
        <taxon>Metamonada</taxon>
        <taxon>Carpediemonas-like organisms</taxon>
        <taxon>Kipferlia</taxon>
    </lineage>
</organism>
<evidence type="ECO:0000256" key="3">
    <source>
        <dbReference type="SAM" id="MobiDB-lite"/>
    </source>
</evidence>
<evidence type="ECO:0000256" key="1">
    <source>
        <dbReference type="ARBA" id="ARBA00022441"/>
    </source>
</evidence>
<dbReference type="InterPro" id="IPR015915">
    <property type="entry name" value="Kelch-typ_b-propeller"/>
</dbReference>
<dbReference type="SUPFAM" id="SSF117281">
    <property type="entry name" value="Kelch motif"/>
    <property type="match status" value="2"/>
</dbReference>
<dbReference type="Proteomes" id="UP000265618">
    <property type="component" value="Unassembled WGS sequence"/>
</dbReference>
<gene>
    <name evidence="4" type="ORF">KIPB_003544</name>
</gene>
<comment type="caution">
    <text evidence="4">The sequence shown here is derived from an EMBL/GenBank/DDBJ whole genome shotgun (WGS) entry which is preliminary data.</text>
</comment>
<dbReference type="PANTHER" id="PTHR24412">
    <property type="entry name" value="KELCH PROTEIN"/>
    <property type="match status" value="1"/>
</dbReference>
<keyword evidence="2" id="KW-0677">Repeat</keyword>
<sequence>MDTHGDATLSTGESAPTGMTIDPVSSDPVPRWQWQTVPEGQGVPGVGLEPVGVARIGHRIYVLCQGERLYSLHCYDLDTGRWIPERDLLVEAGDHQGPSWRFSPAVFALNGWLLLVGGSNEFEGSPLYSDVWAYDPATRHWALVGDAPYPLYEVSVCVCGSKAFIFSGKYKSSSLLYRETYVTLSLSGGVAVWGDIRQFPKFKGFNRMTGLYCMDLGDWVLLQCENASMALRPSASGRDEWREWARPGRHHMIPDHVCRLNTHQWVSIQSMAGGSVTHPVEIISLPTPAVVSQISVRSLPDALSCTSVDIVHDEPDILALFALLFRLAHLYDARATQACLVVMSSMTEIYPDKNFLLMSGGNVKPLFESAKIFLLTLYGSKDVQTFTGPIPSNVMDTVSLAVSLCHDCWLPVIFYIMAHVTGAASKLTEATTDVSVQGCLHIVNTIVQGLCASTPPELWHPLIASSLSMKHPEGGNDGGENRLGGDGPLSKVLSCLTALSHGVQGVDALPLWMAPMQTYLDKAEESDPLGVVVGRASLSAWDSGVPTMPPRDAMDILRRDLGGGGWNDVSALMQSLLRMAVQFPVYIPVWTQMVSQLGGRGSIGEVDLSSVLIGTDSVHHALRLLYAAPPISRLQLHPDTPTHIVPYLHNAASRRSDVEARPPRDPYSEMGTVLQMPPQGVVGEGPSIVSLHPVWSDLDEFYCATGYPIGGGRCLMLVHEYEGNGNSVDYSMTCEWLVVQEESGEESDVLRRRHEVSLETETVNEGAPCLTHVRSSFMWMCGGALYVLLHRAESKGRTFVPCADPHLLYRVDTETLEWTPIPDINHPPVMCTTECEYVSLDGKLFLYGCMPIDAETGSVAEVTPHTSGTTLVFDPEALTWLRVQDSSPYMGCSVWRPVTCEAQGRAYFLFNPLLTERAPIDSSLYTVDEFGKCRPLGDTPSRDHVLVSPGMACLDNTIYMASPAAKHGGCTIPTVRLISFRFLFSFTPSPIALAFDTLTGEYTTCGKCPCVFEAVSDMMGFKTFQLSESTFLLYNSGSGMNLWVMRVDVEAHRRVQEKSVC</sequence>
<proteinExistence type="predicted"/>
<evidence type="ECO:0000256" key="2">
    <source>
        <dbReference type="ARBA" id="ARBA00022737"/>
    </source>
</evidence>
<evidence type="ECO:0000313" key="5">
    <source>
        <dbReference type="Proteomes" id="UP000265618"/>
    </source>
</evidence>
<evidence type="ECO:0000313" key="4">
    <source>
        <dbReference type="EMBL" id="GIQ82413.1"/>
    </source>
</evidence>
<protein>
    <submittedName>
        <fullName evidence="4">Uncharacterized protein</fullName>
    </submittedName>
</protein>
<dbReference type="Gene3D" id="2.120.10.80">
    <property type="entry name" value="Kelch-type beta propeller"/>
    <property type="match status" value="2"/>
</dbReference>
<keyword evidence="5" id="KW-1185">Reference proteome</keyword>